<gene>
    <name evidence="6" type="ORF">BaRGS_00031938</name>
</gene>
<dbReference type="InterPro" id="IPR036770">
    <property type="entry name" value="Ankyrin_rpt-contain_sf"/>
</dbReference>
<dbReference type="PANTHER" id="PTHR24201">
    <property type="entry name" value="ANK_REP_REGION DOMAIN-CONTAINING PROTEIN"/>
    <property type="match status" value="1"/>
</dbReference>
<keyword evidence="1" id="KW-0677">Repeat</keyword>
<feature type="repeat" description="ANK" evidence="3">
    <location>
        <begin position="342"/>
        <end position="374"/>
    </location>
</feature>
<dbReference type="PANTHER" id="PTHR24201:SF15">
    <property type="entry name" value="ANKYRIN REPEAT DOMAIN-CONTAINING PROTEIN 66"/>
    <property type="match status" value="1"/>
</dbReference>
<accession>A0ABD0JPB3</accession>
<dbReference type="Pfam" id="PF12796">
    <property type="entry name" value="Ank_2"/>
    <property type="match status" value="2"/>
</dbReference>
<dbReference type="Pfam" id="PF00023">
    <property type="entry name" value="Ank"/>
    <property type="match status" value="1"/>
</dbReference>
<dbReference type="SMART" id="SM00248">
    <property type="entry name" value="ANK"/>
    <property type="match status" value="6"/>
</dbReference>
<dbReference type="PROSITE" id="PS50297">
    <property type="entry name" value="ANK_REP_REGION"/>
    <property type="match status" value="3"/>
</dbReference>
<dbReference type="Proteomes" id="UP001519460">
    <property type="component" value="Unassembled WGS sequence"/>
</dbReference>
<evidence type="ECO:0000256" key="4">
    <source>
        <dbReference type="SAM" id="MobiDB-lite"/>
    </source>
</evidence>
<feature type="compositionally biased region" description="Acidic residues" evidence="4">
    <location>
        <begin position="22"/>
        <end position="33"/>
    </location>
</feature>
<sequence>MALFNTRFRNYKIRKQTAERCPEEEDERDDNEPVESRPLVSITSPRIFTEQNTQTDLSQVETIAAKFCELTQEEVITKFGKYIYNRAVQLLLKTGAVVITGPERCEKSTLGRAVLDHFSEKGFYPLVLNHPNRWSKEKRGDKKHVVLLDECKVDEWSTETVQSMLRDDQCSVIFVLRSDVLNSECSAVLCTAPTVVLGKKVPTDTESTKQLFEACQSDDVEQVVTLLSGGLDPNWLDDEDKRPLHIACEHGQADIVSNLLWAGSSVDVRDTKGRTPLHCACGATSQSSHSVQHDSRNTDSVQARGATSITRHDNDEQYDSPRERVVKSLLAYGADVNGKDKNGLTPLHVACKRNHRNITKRLTGAKSYVETRDNNGLTSLHWACMMKAKDSADVLLRANASVQTRTDAGRTPLHLACESGSIEIVQMLLDKGAKIEAKDNHDDTPTSLANRKEHYRILAMLSQS</sequence>
<dbReference type="InterPro" id="IPR050776">
    <property type="entry name" value="Ank_Repeat/CDKN_Inhibitor"/>
</dbReference>
<dbReference type="PRINTS" id="PR01415">
    <property type="entry name" value="ANKYRIN"/>
</dbReference>
<comment type="caution">
    <text evidence="6">The sequence shown here is derived from an EMBL/GenBank/DDBJ whole genome shotgun (WGS) entry which is preliminary data.</text>
</comment>
<evidence type="ECO:0000313" key="7">
    <source>
        <dbReference type="Proteomes" id="UP001519460"/>
    </source>
</evidence>
<dbReference type="PROSITE" id="PS50088">
    <property type="entry name" value="ANK_REPEAT"/>
    <property type="match status" value="4"/>
</dbReference>
<dbReference type="AlphaFoldDB" id="A0ABD0JPB3"/>
<evidence type="ECO:0000259" key="5">
    <source>
        <dbReference type="Pfam" id="PF20720"/>
    </source>
</evidence>
<feature type="region of interest" description="Disordered" evidence="4">
    <location>
        <begin position="17"/>
        <end position="41"/>
    </location>
</feature>
<dbReference type="SUPFAM" id="SSF48403">
    <property type="entry name" value="Ankyrin repeat"/>
    <property type="match status" value="1"/>
</dbReference>
<keyword evidence="7" id="KW-1185">Reference proteome</keyword>
<dbReference type="Pfam" id="PF20720">
    <property type="entry name" value="nSTAND3"/>
    <property type="match status" value="1"/>
</dbReference>
<evidence type="ECO:0000313" key="6">
    <source>
        <dbReference type="EMBL" id="KAK7476856.1"/>
    </source>
</evidence>
<protein>
    <recommendedName>
        <fullName evidence="5">Novel STAND NTPase 3 domain-containing protein</fullName>
    </recommendedName>
</protein>
<dbReference type="Gene3D" id="1.25.40.20">
    <property type="entry name" value="Ankyrin repeat-containing domain"/>
    <property type="match status" value="2"/>
</dbReference>
<dbReference type="InterPro" id="IPR002110">
    <property type="entry name" value="Ankyrin_rpt"/>
</dbReference>
<reference evidence="6 7" key="1">
    <citation type="journal article" date="2023" name="Sci. Data">
        <title>Genome assembly of the Korean intertidal mud-creeper Batillaria attramentaria.</title>
        <authorList>
            <person name="Patra A.K."/>
            <person name="Ho P.T."/>
            <person name="Jun S."/>
            <person name="Lee S.J."/>
            <person name="Kim Y."/>
            <person name="Won Y.J."/>
        </authorList>
    </citation>
    <scope>NUCLEOTIDE SEQUENCE [LARGE SCALE GENOMIC DNA]</scope>
    <source>
        <strain evidence="6">Wonlab-2016</strain>
    </source>
</reference>
<feature type="repeat" description="ANK" evidence="3">
    <location>
        <begin position="239"/>
        <end position="271"/>
    </location>
</feature>
<dbReference type="InterPro" id="IPR049050">
    <property type="entry name" value="nSTAND3"/>
</dbReference>
<evidence type="ECO:0000256" key="3">
    <source>
        <dbReference type="PROSITE-ProRule" id="PRU00023"/>
    </source>
</evidence>
<feature type="repeat" description="ANK" evidence="3">
    <location>
        <begin position="408"/>
        <end position="440"/>
    </location>
</feature>
<proteinExistence type="predicted"/>
<feature type="domain" description="Novel STAND NTPase 3" evidence="5">
    <location>
        <begin position="83"/>
        <end position="164"/>
    </location>
</feature>
<feature type="repeat" description="ANK" evidence="3">
    <location>
        <begin position="375"/>
        <end position="407"/>
    </location>
</feature>
<feature type="region of interest" description="Disordered" evidence="4">
    <location>
        <begin position="285"/>
        <end position="304"/>
    </location>
</feature>
<evidence type="ECO:0000256" key="2">
    <source>
        <dbReference type="ARBA" id="ARBA00023043"/>
    </source>
</evidence>
<organism evidence="6 7">
    <name type="scientific">Batillaria attramentaria</name>
    <dbReference type="NCBI Taxonomy" id="370345"/>
    <lineage>
        <taxon>Eukaryota</taxon>
        <taxon>Metazoa</taxon>
        <taxon>Spiralia</taxon>
        <taxon>Lophotrochozoa</taxon>
        <taxon>Mollusca</taxon>
        <taxon>Gastropoda</taxon>
        <taxon>Caenogastropoda</taxon>
        <taxon>Sorbeoconcha</taxon>
        <taxon>Cerithioidea</taxon>
        <taxon>Batillariidae</taxon>
        <taxon>Batillaria</taxon>
    </lineage>
</organism>
<keyword evidence="2 3" id="KW-0040">ANK repeat</keyword>
<name>A0ABD0JPB3_9CAEN</name>
<dbReference type="EMBL" id="JACVVK020000364">
    <property type="protein sequence ID" value="KAK7476856.1"/>
    <property type="molecule type" value="Genomic_DNA"/>
</dbReference>
<evidence type="ECO:0000256" key="1">
    <source>
        <dbReference type="ARBA" id="ARBA00022737"/>
    </source>
</evidence>